<feature type="region of interest" description="Disordered" evidence="4">
    <location>
        <begin position="272"/>
        <end position="291"/>
    </location>
</feature>
<protein>
    <recommendedName>
        <fullName evidence="5">PAC domain-containing protein</fullName>
    </recommendedName>
</protein>
<dbReference type="InterPro" id="IPR000700">
    <property type="entry name" value="PAS-assoc_C"/>
</dbReference>
<dbReference type="EMBL" id="JAPUFD010000007">
    <property type="protein sequence ID" value="MDI1488436.1"/>
    <property type="molecule type" value="Genomic_DNA"/>
</dbReference>
<evidence type="ECO:0000313" key="7">
    <source>
        <dbReference type="Proteomes" id="UP001161017"/>
    </source>
</evidence>
<feature type="compositionally biased region" description="Polar residues" evidence="4">
    <location>
        <begin position="445"/>
        <end position="458"/>
    </location>
</feature>
<keyword evidence="3" id="KW-0157">Chromophore</keyword>
<dbReference type="GO" id="GO:0005634">
    <property type="term" value="C:nucleus"/>
    <property type="evidence" value="ECO:0007669"/>
    <property type="project" value="TreeGrafter"/>
</dbReference>
<dbReference type="AlphaFoldDB" id="A0AA43QL10"/>
<evidence type="ECO:0000259" key="5">
    <source>
        <dbReference type="PROSITE" id="PS50113"/>
    </source>
</evidence>
<feature type="region of interest" description="Disordered" evidence="4">
    <location>
        <begin position="430"/>
        <end position="467"/>
    </location>
</feature>
<keyword evidence="2" id="KW-0288">FMN</keyword>
<feature type="domain" description="PAC" evidence="5">
    <location>
        <begin position="175"/>
        <end position="227"/>
    </location>
</feature>
<proteinExistence type="predicted"/>
<accession>A0AA43QL10</accession>
<dbReference type="PANTHER" id="PTHR47429">
    <property type="entry name" value="PROTEIN TWIN LOV 1"/>
    <property type="match status" value="1"/>
</dbReference>
<feature type="compositionally biased region" description="Basic and acidic residues" evidence="4">
    <location>
        <begin position="274"/>
        <end position="287"/>
    </location>
</feature>
<reference evidence="6" key="1">
    <citation type="journal article" date="2023" name="Genome Biol. Evol.">
        <title>First Whole Genome Sequence and Flow Cytometry Genome Size Data for the Lichen-Forming Fungus Ramalina farinacea (Ascomycota).</title>
        <authorList>
            <person name="Llewellyn T."/>
            <person name="Mian S."/>
            <person name="Hill R."/>
            <person name="Leitch I.J."/>
            <person name="Gaya E."/>
        </authorList>
    </citation>
    <scope>NUCLEOTIDE SEQUENCE</scope>
    <source>
        <strain evidence="6">LIQ254RAFAR</strain>
    </source>
</reference>
<evidence type="ECO:0000256" key="1">
    <source>
        <dbReference type="ARBA" id="ARBA00022630"/>
    </source>
</evidence>
<evidence type="ECO:0000256" key="4">
    <source>
        <dbReference type="SAM" id="MobiDB-lite"/>
    </source>
</evidence>
<keyword evidence="7" id="KW-1185">Reference proteome</keyword>
<keyword evidence="1" id="KW-0285">Flavoprotein</keyword>
<evidence type="ECO:0000256" key="3">
    <source>
        <dbReference type="ARBA" id="ARBA00022991"/>
    </source>
</evidence>
<dbReference type="PROSITE" id="PS50113">
    <property type="entry name" value="PAC"/>
    <property type="match status" value="1"/>
</dbReference>
<evidence type="ECO:0000313" key="6">
    <source>
        <dbReference type="EMBL" id="MDI1488436.1"/>
    </source>
</evidence>
<organism evidence="6 7">
    <name type="scientific">Ramalina farinacea</name>
    <dbReference type="NCBI Taxonomy" id="258253"/>
    <lineage>
        <taxon>Eukaryota</taxon>
        <taxon>Fungi</taxon>
        <taxon>Dikarya</taxon>
        <taxon>Ascomycota</taxon>
        <taxon>Pezizomycotina</taxon>
        <taxon>Lecanoromycetes</taxon>
        <taxon>OSLEUM clade</taxon>
        <taxon>Lecanoromycetidae</taxon>
        <taxon>Lecanorales</taxon>
        <taxon>Lecanorineae</taxon>
        <taxon>Ramalinaceae</taxon>
        <taxon>Ramalina</taxon>
    </lineage>
</organism>
<sequence length="467" mass="51774">MEPLADDIQGSFDLTAPAEEGHQLFSLEDRSELLFSRAHLEVIFSNPSSLLRFTAFLSTHRPQAVPMLIYYLDALKALKAIKYSNAIAEALSPIPGFSFTTQSSSLTANHDLERKADEAFTILTQQALPAFVTQVYIRVVSLSIARRITGTLAPHLRDASEGLAEVFCLTDPSRPDNPIVFASEDGSPFMNMLMIAPLCDSRGKIRYFIGAQVDVSGLAKDCTDLESLQQLVQQDQSGNEARDLEDKDRDDFLELSAMLNIAELETVRKHGGRMHREYREDDPDHTHSKAPHMPRLLLQEPISDATAPDEGQQQSGKLSGIYQNYLLIRPAPSFRILFASPTLRIPGILQSPFLDRIGGSSRVRDELSTALAEGRGVTAKIRWLSRADEGGRNRWIHCTPLIGSNGQIGVWMIVLIDDDQEIQRRWRQAPPVALGPSGPHRGRLNGSSQLDGSRSTESIRVEQNGIE</sequence>
<dbReference type="PANTHER" id="PTHR47429:SF9">
    <property type="entry name" value="PAS DOMAIN-CONTAINING PROTEIN"/>
    <property type="match status" value="1"/>
</dbReference>
<dbReference type="Gene3D" id="3.30.450.20">
    <property type="entry name" value="PAS domain"/>
    <property type="match status" value="1"/>
</dbReference>
<gene>
    <name evidence="6" type="ORF">OHK93_007711</name>
</gene>
<comment type="caution">
    <text evidence="6">The sequence shown here is derived from an EMBL/GenBank/DDBJ whole genome shotgun (WGS) entry which is preliminary data.</text>
</comment>
<evidence type="ECO:0000256" key="2">
    <source>
        <dbReference type="ARBA" id="ARBA00022643"/>
    </source>
</evidence>
<dbReference type="Proteomes" id="UP001161017">
    <property type="component" value="Unassembled WGS sequence"/>
</dbReference>
<name>A0AA43QL10_9LECA</name>